<keyword evidence="3 6" id="KW-0187">Copper transport</keyword>
<dbReference type="GO" id="GO:0005375">
    <property type="term" value="F:copper ion transmembrane transporter activity"/>
    <property type="evidence" value="ECO:0007669"/>
    <property type="project" value="UniProtKB-UniRule"/>
</dbReference>
<keyword evidence="6" id="KW-0813">Transport</keyword>
<evidence type="ECO:0000256" key="2">
    <source>
        <dbReference type="ARBA" id="ARBA00022692"/>
    </source>
</evidence>
<evidence type="ECO:0000313" key="8">
    <source>
        <dbReference type="Proteomes" id="UP001408789"/>
    </source>
</evidence>
<evidence type="ECO:0000256" key="4">
    <source>
        <dbReference type="ARBA" id="ARBA00022989"/>
    </source>
</evidence>
<proteinExistence type="inferred from homology"/>
<dbReference type="AlphaFoldDB" id="A0AAP0CZI3"/>
<gene>
    <name evidence="7" type="ORF">SSX86_015135</name>
</gene>
<evidence type="ECO:0000313" key="7">
    <source>
        <dbReference type="EMBL" id="KAK9065734.1"/>
    </source>
</evidence>
<feature type="transmembrane region" description="Helical" evidence="6">
    <location>
        <begin position="102"/>
        <end position="121"/>
    </location>
</feature>
<keyword evidence="6" id="KW-0186">Copper</keyword>
<dbReference type="GO" id="GO:0005886">
    <property type="term" value="C:plasma membrane"/>
    <property type="evidence" value="ECO:0007669"/>
    <property type="project" value="TreeGrafter"/>
</dbReference>
<keyword evidence="4 6" id="KW-1133">Transmembrane helix</keyword>
<comment type="caution">
    <text evidence="7">The sequence shown here is derived from an EMBL/GenBank/DDBJ whole genome shotgun (WGS) entry which is preliminary data.</text>
</comment>
<name>A0AAP0CZI3_9ASTR</name>
<dbReference type="Pfam" id="PF04145">
    <property type="entry name" value="Ctr"/>
    <property type="match status" value="1"/>
</dbReference>
<keyword evidence="8" id="KW-1185">Reference proteome</keyword>
<keyword evidence="5 6" id="KW-0472">Membrane</keyword>
<reference evidence="7 8" key="1">
    <citation type="submission" date="2024-04" db="EMBL/GenBank/DDBJ databases">
        <title>The reference genome of an endangered Asteraceae, Deinandra increscens subsp. villosa, native to the Central Coast of California.</title>
        <authorList>
            <person name="Guilliams M."/>
            <person name="Hasenstab-Lehman K."/>
            <person name="Meyer R."/>
            <person name="Mcevoy S."/>
        </authorList>
    </citation>
    <scope>NUCLEOTIDE SEQUENCE [LARGE SCALE GENOMIC DNA]</scope>
    <source>
        <tissue evidence="7">Leaf</tissue>
    </source>
</reference>
<evidence type="ECO:0000256" key="5">
    <source>
        <dbReference type="ARBA" id="ARBA00023136"/>
    </source>
</evidence>
<dbReference type="Proteomes" id="UP001408789">
    <property type="component" value="Unassembled WGS sequence"/>
</dbReference>
<feature type="transmembrane region" description="Helical" evidence="6">
    <location>
        <begin position="75"/>
        <end position="96"/>
    </location>
</feature>
<dbReference type="PANTHER" id="PTHR12483:SF85">
    <property type="entry name" value="COPPER TRANSPORT PROTEIN"/>
    <property type="match status" value="1"/>
</dbReference>
<organism evidence="7 8">
    <name type="scientific">Deinandra increscens subsp. villosa</name>
    <dbReference type="NCBI Taxonomy" id="3103831"/>
    <lineage>
        <taxon>Eukaryota</taxon>
        <taxon>Viridiplantae</taxon>
        <taxon>Streptophyta</taxon>
        <taxon>Embryophyta</taxon>
        <taxon>Tracheophyta</taxon>
        <taxon>Spermatophyta</taxon>
        <taxon>Magnoliopsida</taxon>
        <taxon>eudicotyledons</taxon>
        <taxon>Gunneridae</taxon>
        <taxon>Pentapetalae</taxon>
        <taxon>asterids</taxon>
        <taxon>campanulids</taxon>
        <taxon>Asterales</taxon>
        <taxon>Asteraceae</taxon>
        <taxon>Asteroideae</taxon>
        <taxon>Heliantheae alliance</taxon>
        <taxon>Madieae</taxon>
        <taxon>Madiinae</taxon>
        <taxon>Deinandra</taxon>
    </lineage>
</organism>
<evidence type="ECO:0000256" key="1">
    <source>
        <dbReference type="ARBA" id="ARBA00006921"/>
    </source>
</evidence>
<keyword evidence="2 6" id="KW-0812">Transmembrane</keyword>
<dbReference type="PANTHER" id="PTHR12483">
    <property type="entry name" value="SOLUTE CARRIER FAMILY 31 COPPER TRANSPORTERS"/>
    <property type="match status" value="1"/>
</dbReference>
<protein>
    <recommendedName>
        <fullName evidence="6">Copper transport protein</fullName>
    </recommendedName>
</protein>
<accession>A0AAP0CZI3</accession>
<dbReference type="EMBL" id="JBCNJP010000016">
    <property type="protein sequence ID" value="KAK9065734.1"/>
    <property type="molecule type" value="Genomic_DNA"/>
</dbReference>
<dbReference type="InterPro" id="IPR007274">
    <property type="entry name" value="Cop_transporter"/>
</dbReference>
<evidence type="ECO:0000256" key="6">
    <source>
        <dbReference type="RuleBase" id="RU367022"/>
    </source>
</evidence>
<keyword evidence="6" id="KW-0406">Ion transport</keyword>
<evidence type="ECO:0000256" key="3">
    <source>
        <dbReference type="ARBA" id="ARBA00022796"/>
    </source>
</evidence>
<feature type="transmembrane region" description="Helical" evidence="6">
    <location>
        <begin position="42"/>
        <end position="63"/>
    </location>
</feature>
<comment type="subcellular location">
    <subcellularLocation>
        <location evidence="6">Membrane</location>
        <topology evidence="6">Multi-pass membrane protein</topology>
    </subcellularLocation>
</comment>
<comment type="similarity">
    <text evidence="1 6">Belongs to the copper transporter (Ctr) (TC 1.A.56) family. SLC31A subfamily.</text>
</comment>
<sequence length="134" mass="14727">MSNDMPGMRPMSNDTDHGGMHMTFFWGKDVVMLLKDWPNGTLGMYVSALAFVFVAAASIELLSEFSTIKTRASPIVSGLAQASVYGVRMALAYLVMLSVMSYNVGVFVCVVVGHVFGFFLVKYRDALKPKNDLE</sequence>